<evidence type="ECO:0000313" key="2">
    <source>
        <dbReference type="EMBL" id="OCK78408.1"/>
    </source>
</evidence>
<reference evidence="2 3" key="1">
    <citation type="journal article" date="2016" name="Nat. Commun.">
        <title>Ectomycorrhizal ecology is imprinted in the genome of the dominant symbiotic fungus Cenococcum geophilum.</title>
        <authorList>
            <consortium name="DOE Joint Genome Institute"/>
            <person name="Peter M."/>
            <person name="Kohler A."/>
            <person name="Ohm R.A."/>
            <person name="Kuo A."/>
            <person name="Krutzmann J."/>
            <person name="Morin E."/>
            <person name="Arend M."/>
            <person name="Barry K.W."/>
            <person name="Binder M."/>
            <person name="Choi C."/>
            <person name="Clum A."/>
            <person name="Copeland A."/>
            <person name="Grisel N."/>
            <person name="Haridas S."/>
            <person name="Kipfer T."/>
            <person name="LaButti K."/>
            <person name="Lindquist E."/>
            <person name="Lipzen A."/>
            <person name="Maire R."/>
            <person name="Meier B."/>
            <person name="Mihaltcheva S."/>
            <person name="Molinier V."/>
            <person name="Murat C."/>
            <person name="Poggeler S."/>
            <person name="Quandt C.A."/>
            <person name="Sperisen C."/>
            <person name="Tritt A."/>
            <person name="Tisserant E."/>
            <person name="Crous P.W."/>
            <person name="Henrissat B."/>
            <person name="Nehls U."/>
            <person name="Egli S."/>
            <person name="Spatafora J.W."/>
            <person name="Grigoriev I.V."/>
            <person name="Martin F.M."/>
        </authorList>
    </citation>
    <scope>NUCLEOTIDE SEQUENCE [LARGE SCALE GENOMIC DNA]</scope>
    <source>
        <strain evidence="2 3">CBS 459.81</strain>
    </source>
</reference>
<accession>A0A8E2JDG0</accession>
<evidence type="ECO:0000256" key="1">
    <source>
        <dbReference type="SAM" id="MobiDB-lite"/>
    </source>
</evidence>
<feature type="region of interest" description="Disordered" evidence="1">
    <location>
        <begin position="1"/>
        <end position="36"/>
    </location>
</feature>
<dbReference type="EMBL" id="KV745061">
    <property type="protein sequence ID" value="OCK78408.1"/>
    <property type="molecule type" value="Genomic_DNA"/>
</dbReference>
<gene>
    <name evidence="2" type="ORF">K432DRAFT_427303</name>
</gene>
<keyword evidence="3" id="KW-1185">Reference proteome</keyword>
<dbReference type="AlphaFoldDB" id="A0A8E2JDG0"/>
<sequence length="346" mass="38410">MTFEFLYTRTTTRTREGPSPSSPPRNPTRDPACQNPQQKPISILFVDAYNQSRSILAQTQTSLFLLQTLNSGLPNPLTCIDSAGLYISSTLITPPTLRATNPLQTPPYRPLPPSAPADPAAIHTIFPHRGSHSRLSSEERGVLERMSMSRARGVQETDFELFDFIVAFEAADVEVLRSLQNFVISTHERSCYYQQRFTSNPGHARIVHLTDGDHATIRSPGLRVSRAEAAGVRLSADDIGDIYADAAVRVQDAVERFLMRDCGLSSPRYAIASPRTPFRSRQFVVRAGGVSEARLEHLRNVAGGEWEVWVDNEPVEGAGRLVTLTARMEVLREAVEIMEMYLGRGC</sequence>
<proteinExistence type="predicted"/>
<name>A0A8E2JDG0_9PEZI</name>
<evidence type="ECO:0000313" key="3">
    <source>
        <dbReference type="Proteomes" id="UP000250266"/>
    </source>
</evidence>
<dbReference type="Gene3D" id="3.40.50.2300">
    <property type="match status" value="1"/>
</dbReference>
<organism evidence="2 3">
    <name type="scientific">Lepidopterella palustris CBS 459.81</name>
    <dbReference type="NCBI Taxonomy" id="1314670"/>
    <lineage>
        <taxon>Eukaryota</taxon>
        <taxon>Fungi</taxon>
        <taxon>Dikarya</taxon>
        <taxon>Ascomycota</taxon>
        <taxon>Pezizomycotina</taxon>
        <taxon>Dothideomycetes</taxon>
        <taxon>Pleosporomycetidae</taxon>
        <taxon>Mytilinidiales</taxon>
        <taxon>Argynnaceae</taxon>
        <taxon>Lepidopterella</taxon>
    </lineage>
</organism>
<protein>
    <submittedName>
        <fullName evidence="2">Uncharacterized protein</fullName>
    </submittedName>
</protein>
<dbReference type="Proteomes" id="UP000250266">
    <property type="component" value="Unassembled WGS sequence"/>
</dbReference>
<dbReference type="OrthoDB" id="3945152at2759"/>